<keyword evidence="1" id="KW-0472">Membrane</keyword>
<organism evidence="2 3">
    <name type="scientific">Bhargavaea changchunensis</name>
    <dbReference type="NCBI Taxonomy" id="2134037"/>
    <lineage>
        <taxon>Bacteria</taxon>
        <taxon>Bacillati</taxon>
        <taxon>Bacillota</taxon>
        <taxon>Bacilli</taxon>
        <taxon>Bacillales</taxon>
        <taxon>Caryophanaceae</taxon>
        <taxon>Bhargavaea</taxon>
    </lineage>
</organism>
<dbReference type="RefSeq" id="WP_157293804.1">
    <property type="nucleotide sequence ID" value="NZ_JBHTCT010000028.1"/>
</dbReference>
<dbReference type="EMBL" id="JBHTCT010000028">
    <property type="protein sequence ID" value="MFC7365341.1"/>
    <property type="molecule type" value="Genomic_DNA"/>
</dbReference>
<evidence type="ECO:0000313" key="3">
    <source>
        <dbReference type="Proteomes" id="UP001596483"/>
    </source>
</evidence>
<comment type="caution">
    <text evidence="2">The sequence shown here is derived from an EMBL/GenBank/DDBJ whole genome shotgun (WGS) entry which is preliminary data.</text>
</comment>
<evidence type="ECO:0000313" key="2">
    <source>
        <dbReference type="EMBL" id="MFC7365341.1"/>
    </source>
</evidence>
<accession>A0ABW2NE37</accession>
<keyword evidence="3" id="KW-1185">Reference proteome</keyword>
<name>A0ABW2NE37_9BACL</name>
<evidence type="ECO:0000256" key="1">
    <source>
        <dbReference type="SAM" id="Phobius"/>
    </source>
</evidence>
<dbReference type="Proteomes" id="UP001596483">
    <property type="component" value="Unassembled WGS sequence"/>
</dbReference>
<protein>
    <submittedName>
        <fullName evidence="2">Uncharacterized protein</fullName>
    </submittedName>
</protein>
<sequence>MTALAVLPVMLLLLFLILAFRWRYPVTEGRTVLRLFAGLIGLLAVLAIAAQFVRPSADSFPYVGEDAANELDDIYSKVIIEENPDAVPEDQIFSRITFGIVGDTLTIRAAEEADEMSFVQAVIRTGNGDEAALTIFRPKLIANGYDLTEALPLPEADISPDGQILTLGSPFLELTINQISEPDLPPFSKNDGYSSYHRLPIYLITVPEGTEVKTEGPIDLIEI</sequence>
<proteinExistence type="predicted"/>
<keyword evidence="1" id="KW-0812">Transmembrane</keyword>
<feature type="transmembrane region" description="Helical" evidence="1">
    <location>
        <begin position="35"/>
        <end position="53"/>
    </location>
</feature>
<keyword evidence="1" id="KW-1133">Transmembrane helix</keyword>
<reference evidence="3" key="1">
    <citation type="journal article" date="2019" name="Int. J. Syst. Evol. Microbiol.">
        <title>The Global Catalogue of Microorganisms (GCM) 10K type strain sequencing project: providing services to taxonomists for standard genome sequencing and annotation.</title>
        <authorList>
            <consortium name="The Broad Institute Genomics Platform"/>
            <consortium name="The Broad Institute Genome Sequencing Center for Infectious Disease"/>
            <person name="Wu L."/>
            <person name="Ma J."/>
        </authorList>
    </citation>
    <scope>NUCLEOTIDE SEQUENCE [LARGE SCALE GENOMIC DNA]</scope>
    <source>
        <strain evidence="3">JCM 4738</strain>
    </source>
</reference>
<gene>
    <name evidence="2" type="ORF">ACFQQH_09460</name>
</gene>